<evidence type="ECO:0000256" key="5">
    <source>
        <dbReference type="ARBA" id="ARBA00022989"/>
    </source>
</evidence>
<dbReference type="PROSITE" id="PS50928">
    <property type="entry name" value="ABC_TM1"/>
    <property type="match status" value="1"/>
</dbReference>
<feature type="transmembrane region" description="Helical" evidence="7">
    <location>
        <begin position="12"/>
        <end position="37"/>
    </location>
</feature>
<dbReference type="InterPro" id="IPR000515">
    <property type="entry name" value="MetI-like"/>
</dbReference>
<keyword evidence="10" id="KW-1185">Reference proteome</keyword>
<evidence type="ECO:0000259" key="8">
    <source>
        <dbReference type="PROSITE" id="PS50928"/>
    </source>
</evidence>
<sequence>MKAGLSKWPSLLAMHLTATLTSLLFAAPVLIVVVVSLKSTTFLEFSLSPATWTLQNYREVFNDPLVPRYVANSLFVGGAVTALTVLVDLLAAYAFAKLRFPGRDLSFGLLLATLMLPFSATLVPVYLIAARLGMVDTYAGLIIPSLAGPFGVFLLRQFIRGIPDSLLESARIDGASELRIFGSVVLPLCLQPMAVLAIFTFVGSWNSFLWPLLMAQSAEMRTLTVGIATTNTQFTQNIGGTTAVAMLSLLPMAILFVGFQRYFVRGVLAGALKA</sequence>
<comment type="similarity">
    <text evidence="7">Belongs to the binding-protein-dependent transport system permease family.</text>
</comment>
<comment type="subcellular location">
    <subcellularLocation>
        <location evidence="1 7">Cell membrane</location>
        <topology evidence="1 7">Multi-pass membrane protein</topology>
    </subcellularLocation>
</comment>
<evidence type="ECO:0000313" key="10">
    <source>
        <dbReference type="Proteomes" id="UP001500393"/>
    </source>
</evidence>
<gene>
    <name evidence="9" type="ORF">GCM10009789_12400</name>
</gene>
<feature type="transmembrane region" description="Helical" evidence="7">
    <location>
        <begin position="180"/>
        <end position="205"/>
    </location>
</feature>
<evidence type="ECO:0000256" key="6">
    <source>
        <dbReference type="ARBA" id="ARBA00023136"/>
    </source>
</evidence>
<keyword evidence="3" id="KW-1003">Cell membrane</keyword>
<keyword evidence="6 7" id="KW-0472">Membrane</keyword>
<reference evidence="9 10" key="1">
    <citation type="journal article" date="2019" name="Int. J. Syst. Evol. Microbiol.">
        <title>The Global Catalogue of Microorganisms (GCM) 10K type strain sequencing project: providing services to taxonomists for standard genome sequencing and annotation.</title>
        <authorList>
            <consortium name="The Broad Institute Genomics Platform"/>
            <consortium name="The Broad Institute Genome Sequencing Center for Infectious Disease"/>
            <person name="Wu L."/>
            <person name="Ma J."/>
        </authorList>
    </citation>
    <scope>NUCLEOTIDE SEQUENCE [LARGE SCALE GENOMIC DNA]</scope>
    <source>
        <strain evidence="9 10">JCM 14969</strain>
    </source>
</reference>
<evidence type="ECO:0000256" key="4">
    <source>
        <dbReference type="ARBA" id="ARBA00022692"/>
    </source>
</evidence>
<keyword evidence="4 7" id="KW-0812">Transmembrane</keyword>
<protein>
    <submittedName>
        <fullName evidence="9">Carbohydrate ABC transporter permease</fullName>
    </submittedName>
</protein>
<dbReference type="EMBL" id="BAAAOS010000008">
    <property type="protein sequence ID" value="GAA1560637.1"/>
    <property type="molecule type" value="Genomic_DNA"/>
</dbReference>
<evidence type="ECO:0000256" key="2">
    <source>
        <dbReference type="ARBA" id="ARBA00022448"/>
    </source>
</evidence>
<feature type="domain" description="ABC transmembrane type-1" evidence="8">
    <location>
        <begin position="70"/>
        <end position="259"/>
    </location>
</feature>
<dbReference type="InterPro" id="IPR035906">
    <property type="entry name" value="MetI-like_sf"/>
</dbReference>
<proteinExistence type="inferred from homology"/>
<feature type="transmembrane region" description="Helical" evidence="7">
    <location>
        <begin position="141"/>
        <end position="159"/>
    </location>
</feature>
<comment type="caution">
    <text evidence="9">The sequence shown here is derived from an EMBL/GenBank/DDBJ whole genome shotgun (WGS) entry which is preliminary data.</text>
</comment>
<organism evidence="9 10">
    <name type="scientific">Kribbella sancticallisti</name>
    <dbReference type="NCBI Taxonomy" id="460087"/>
    <lineage>
        <taxon>Bacteria</taxon>
        <taxon>Bacillati</taxon>
        <taxon>Actinomycetota</taxon>
        <taxon>Actinomycetes</taxon>
        <taxon>Propionibacteriales</taxon>
        <taxon>Kribbellaceae</taxon>
        <taxon>Kribbella</taxon>
    </lineage>
</organism>
<dbReference type="Pfam" id="PF00528">
    <property type="entry name" value="BPD_transp_1"/>
    <property type="match status" value="1"/>
</dbReference>
<name>A0ABN2CNA9_9ACTN</name>
<keyword evidence="2 7" id="KW-0813">Transport</keyword>
<feature type="transmembrane region" description="Helical" evidence="7">
    <location>
        <begin position="107"/>
        <end position="129"/>
    </location>
</feature>
<dbReference type="PANTHER" id="PTHR43744">
    <property type="entry name" value="ABC TRANSPORTER PERMEASE PROTEIN MG189-RELATED-RELATED"/>
    <property type="match status" value="1"/>
</dbReference>
<keyword evidence="5 7" id="KW-1133">Transmembrane helix</keyword>
<evidence type="ECO:0000313" key="9">
    <source>
        <dbReference type="EMBL" id="GAA1560637.1"/>
    </source>
</evidence>
<feature type="transmembrane region" description="Helical" evidence="7">
    <location>
        <begin position="74"/>
        <end position="95"/>
    </location>
</feature>
<accession>A0ABN2CNA9</accession>
<dbReference type="SUPFAM" id="SSF161098">
    <property type="entry name" value="MetI-like"/>
    <property type="match status" value="1"/>
</dbReference>
<dbReference type="PANTHER" id="PTHR43744:SF12">
    <property type="entry name" value="ABC TRANSPORTER PERMEASE PROTEIN MG189-RELATED"/>
    <property type="match status" value="1"/>
</dbReference>
<feature type="transmembrane region" description="Helical" evidence="7">
    <location>
        <begin position="238"/>
        <end position="259"/>
    </location>
</feature>
<evidence type="ECO:0000256" key="1">
    <source>
        <dbReference type="ARBA" id="ARBA00004651"/>
    </source>
</evidence>
<dbReference type="Proteomes" id="UP001500393">
    <property type="component" value="Unassembled WGS sequence"/>
</dbReference>
<dbReference type="CDD" id="cd06261">
    <property type="entry name" value="TM_PBP2"/>
    <property type="match status" value="1"/>
</dbReference>
<evidence type="ECO:0000256" key="7">
    <source>
        <dbReference type="RuleBase" id="RU363032"/>
    </source>
</evidence>
<evidence type="ECO:0000256" key="3">
    <source>
        <dbReference type="ARBA" id="ARBA00022475"/>
    </source>
</evidence>
<dbReference type="Gene3D" id="1.10.3720.10">
    <property type="entry name" value="MetI-like"/>
    <property type="match status" value="1"/>
</dbReference>